<dbReference type="Pfam" id="PF00202">
    <property type="entry name" value="Aminotran_3"/>
    <property type="match status" value="1"/>
</dbReference>
<evidence type="ECO:0000313" key="6">
    <source>
        <dbReference type="EMBL" id="KAB8029891.1"/>
    </source>
</evidence>
<keyword evidence="2 6" id="KW-0032">Aminotransferase</keyword>
<dbReference type="InterPro" id="IPR015424">
    <property type="entry name" value="PyrdxlP-dep_Trfase"/>
</dbReference>
<dbReference type="Gene3D" id="3.40.640.10">
    <property type="entry name" value="Type I PLP-dependent aspartate aminotransferase-like (Major domain)"/>
    <property type="match status" value="1"/>
</dbReference>
<comment type="cofactor">
    <cofactor evidence="1">
        <name>pyridoxal 5'-phosphate</name>
        <dbReference type="ChEBI" id="CHEBI:597326"/>
    </cofactor>
</comment>
<keyword evidence="3 6" id="KW-0808">Transferase</keyword>
<dbReference type="GO" id="GO:0008483">
    <property type="term" value="F:transaminase activity"/>
    <property type="evidence" value="ECO:0007669"/>
    <property type="project" value="UniProtKB-KW"/>
</dbReference>
<dbReference type="InterPro" id="IPR015422">
    <property type="entry name" value="PyrdxlP-dep_Trfase_small"/>
</dbReference>
<dbReference type="GO" id="GO:0042802">
    <property type="term" value="F:identical protein binding"/>
    <property type="evidence" value="ECO:0007669"/>
    <property type="project" value="TreeGrafter"/>
</dbReference>
<dbReference type="PANTHER" id="PTHR11986">
    <property type="entry name" value="AMINOTRANSFERASE CLASS III"/>
    <property type="match status" value="1"/>
</dbReference>
<dbReference type="InterPro" id="IPR005814">
    <property type="entry name" value="Aminotrans_3"/>
</dbReference>
<dbReference type="CDD" id="cd00610">
    <property type="entry name" value="OAT_like"/>
    <property type="match status" value="1"/>
</dbReference>
<proteinExistence type="inferred from homology"/>
<dbReference type="InterPro" id="IPR015421">
    <property type="entry name" value="PyrdxlP-dep_Trfase_major"/>
</dbReference>
<accession>A0A833JBV3</accession>
<dbReference type="EMBL" id="WFLN01000007">
    <property type="protein sequence ID" value="KAB8029891.1"/>
    <property type="molecule type" value="Genomic_DNA"/>
</dbReference>
<evidence type="ECO:0000256" key="4">
    <source>
        <dbReference type="ARBA" id="ARBA00022898"/>
    </source>
</evidence>
<evidence type="ECO:0000256" key="3">
    <source>
        <dbReference type="ARBA" id="ARBA00022679"/>
    </source>
</evidence>
<dbReference type="InterPro" id="IPR050103">
    <property type="entry name" value="Class-III_PLP-dep_AT"/>
</dbReference>
<comment type="caution">
    <text evidence="6">The sequence shown here is derived from an EMBL/GenBank/DDBJ whole genome shotgun (WGS) entry which is preliminary data.</text>
</comment>
<comment type="similarity">
    <text evidence="5">Belongs to the class-III pyridoxal-phosphate-dependent aminotransferase family.</text>
</comment>
<organism evidence="6 7">
    <name type="scientific">Fluviispira multicolorata</name>
    <dbReference type="NCBI Taxonomy" id="2654512"/>
    <lineage>
        <taxon>Bacteria</taxon>
        <taxon>Pseudomonadati</taxon>
        <taxon>Bdellovibrionota</taxon>
        <taxon>Oligoflexia</taxon>
        <taxon>Silvanigrellales</taxon>
        <taxon>Silvanigrellaceae</taxon>
        <taxon>Fluviispira</taxon>
    </lineage>
</organism>
<dbReference type="AlphaFoldDB" id="A0A833JBV3"/>
<dbReference type="InterPro" id="IPR049704">
    <property type="entry name" value="Aminotrans_3_PPA_site"/>
</dbReference>
<keyword evidence="7" id="KW-1185">Reference proteome</keyword>
<dbReference type="SUPFAM" id="SSF53383">
    <property type="entry name" value="PLP-dependent transferases"/>
    <property type="match status" value="1"/>
</dbReference>
<dbReference type="Proteomes" id="UP000442694">
    <property type="component" value="Unassembled WGS sequence"/>
</dbReference>
<dbReference type="PANTHER" id="PTHR11986:SF79">
    <property type="entry name" value="ACETYLORNITHINE AMINOTRANSFERASE, MITOCHONDRIAL"/>
    <property type="match status" value="1"/>
</dbReference>
<dbReference type="GO" id="GO:0030170">
    <property type="term" value="F:pyridoxal phosphate binding"/>
    <property type="evidence" value="ECO:0007669"/>
    <property type="project" value="InterPro"/>
</dbReference>
<evidence type="ECO:0000256" key="2">
    <source>
        <dbReference type="ARBA" id="ARBA00022576"/>
    </source>
</evidence>
<evidence type="ECO:0000256" key="5">
    <source>
        <dbReference type="RuleBase" id="RU003560"/>
    </source>
</evidence>
<gene>
    <name evidence="6" type="ORF">GCL57_10165</name>
</gene>
<name>A0A833JBV3_9BACT</name>
<dbReference type="PIRSF" id="PIRSF000521">
    <property type="entry name" value="Transaminase_4ab_Lys_Orn"/>
    <property type="match status" value="1"/>
</dbReference>
<sequence>MSNYLIFLMIIHIIGLNTMTKIHARKQTDKFLSRLQQVECPDTTFFADRFPIVMKRGNGMWIRDVDNNRYLDFTACFAVLALGHRPKTSLTAIRKQAASLLHGMGDVHPTLAKIKLLELLAEISPFENAKSLLGQSGGDAIESAMKTAMLATGRKRFLSFSGGYHGLQFAPLVLNDREDFTRGFESWISGKTVTLPFPYFKSDLSSNQNHLTKDYLWTEHKLEQPEIVLQQMEDELKKKEFAALIMEPFQGRGGKRGFSADFVKSCKELCKKYGTLLVFDEIYTGFGRTGKMFAYEHYNVIPDLLCVGKAMGGGLPISACVGEILDVWGKSKGEARQTQTFLGNPLACAVAYETIKEIQNKLPLFQKELVQIDFIFQKFISFMQKNGLSDRFPFEIRGKGFMRGVWFYTQKEGFAVPMMEILLELGYIVLPEGPRADVLSLTPPLIAKSEHFEKILNALQSELKKM</sequence>
<keyword evidence="4 5" id="KW-0663">Pyridoxal phosphate</keyword>
<protein>
    <submittedName>
        <fullName evidence="6">Aminotransferase class III-fold pyridoxal phosphate-dependent enzyme</fullName>
    </submittedName>
</protein>
<evidence type="ECO:0000313" key="7">
    <source>
        <dbReference type="Proteomes" id="UP000442694"/>
    </source>
</evidence>
<reference evidence="6 7" key="1">
    <citation type="submission" date="2019-10" db="EMBL/GenBank/DDBJ databases">
        <title>New genus of Silvanigrellaceae.</title>
        <authorList>
            <person name="Pitt A."/>
            <person name="Hahn M.W."/>
        </authorList>
    </citation>
    <scope>NUCLEOTIDE SEQUENCE [LARGE SCALE GENOMIC DNA]</scope>
    <source>
        <strain evidence="6 7">33A1-SZDP</strain>
    </source>
</reference>
<dbReference type="PROSITE" id="PS00600">
    <property type="entry name" value="AA_TRANSFER_CLASS_3"/>
    <property type="match status" value="1"/>
</dbReference>
<dbReference type="Gene3D" id="3.90.1150.10">
    <property type="entry name" value="Aspartate Aminotransferase, domain 1"/>
    <property type="match status" value="1"/>
</dbReference>
<evidence type="ECO:0000256" key="1">
    <source>
        <dbReference type="ARBA" id="ARBA00001933"/>
    </source>
</evidence>